<dbReference type="PANTHER" id="PTHR48099:SF5">
    <property type="entry name" value="C-1-TETRAHYDROFOLATE SYNTHASE, CYTOPLASMIC"/>
    <property type="match status" value="1"/>
</dbReference>
<keyword evidence="7" id="KW-0511">Multifunctional enzyme</keyword>
<keyword evidence="6" id="KW-0560">Oxidoreductase</keyword>
<evidence type="ECO:0000256" key="3">
    <source>
        <dbReference type="ARBA" id="ARBA00022563"/>
    </source>
</evidence>
<dbReference type="InterPro" id="IPR036291">
    <property type="entry name" value="NAD(P)-bd_dom_sf"/>
</dbReference>
<evidence type="ECO:0000259" key="10">
    <source>
        <dbReference type="Pfam" id="PF02882"/>
    </source>
</evidence>
<comment type="pathway">
    <text evidence="1">One-carbon metabolism; tetrahydrofolate interconversion.</text>
</comment>
<dbReference type="PRINTS" id="PR00085">
    <property type="entry name" value="THFDHDRGNASE"/>
</dbReference>
<dbReference type="HAMAP" id="MF_01576">
    <property type="entry name" value="THF_DHG_CYH"/>
    <property type="match status" value="1"/>
</dbReference>
<dbReference type="Gene3D" id="3.40.50.10860">
    <property type="entry name" value="Leucine Dehydrogenase, chain A, domain 1"/>
    <property type="match status" value="1"/>
</dbReference>
<organism evidence="11">
    <name type="scientific">Edafosvirus sp</name>
    <dbReference type="NCBI Taxonomy" id="2487765"/>
    <lineage>
        <taxon>Viruses</taxon>
        <taxon>Varidnaviria</taxon>
        <taxon>Bamfordvirae</taxon>
        <taxon>Nucleocytoviricota</taxon>
        <taxon>Megaviricetes</taxon>
        <taxon>Imitervirales</taxon>
        <taxon>Mimiviridae</taxon>
        <taxon>Klosneuvirinae</taxon>
    </lineage>
</organism>
<proteinExistence type="inferred from homology"/>
<dbReference type="FunFam" id="3.40.50.10860:FF:000005">
    <property type="entry name" value="C-1-tetrahydrofolate synthase, cytoplasmic, putative"/>
    <property type="match status" value="1"/>
</dbReference>
<evidence type="ECO:0000256" key="2">
    <source>
        <dbReference type="ARBA" id="ARBA00011738"/>
    </source>
</evidence>
<dbReference type="PANTHER" id="PTHR48099">
    <property type="entry name" value="C-1-TETRAHYDROFOLATE SYNTHASE, CYTOPLASMIC-RELATED"/>
    <property type="match status" value="1"/>
</dbReference>
<dbReference type="SUPFAM" id="SSF53223">
    <property type="entry name" value="Aminoacid dehydrogenase-like, N-terminal domain"/>
    <property type="match status" value="1"/>
</dbReference>
<keyword evidence="4" id="KW-0378">Hydrolase</keyword>
<accession>A0A3G4ZV71</accession>
<evidence type="ECO:0000256" key="1">
    <source>
        <dbReference type="ARBA" id="ARBA00004777"/>
    </source>
</evidence>
<gene>
    <name evidence="11" type="ORF">Edafosvirus34_12</name>
</gene>
<dbReference type="PROSITE" id="PS00766">
    <property type="entry name" value="THF_DHG_CYH_1"/>
    <property type="match status" value="1"/>
</dbReference>
<dbReference type="SUPFAM" id="SSF51735">
    <property type="entry name" value="NAD(P)-binding Rossmann-fold domains"/>
    <property type="match status" value="1"/>
</dbReference>
<evidence type="ECO:0000259" key="9">
    <source>
        <dbReference type="Pfam" id="PF00763"/>
    </source>
</evidence>
<evidence type="ECO:0000256" key="4">
    <source>
        <dbReference type="ARBA" id="ARBA00022801"/>
    </source>
</evidence>
<keyword evidence="3" id="KW-0554">One-carbon metabolism</keyword>
<dbReference type="InterPro" id="IPR020630">
    <property type="entry name" value="THF_DH/CycHdrlase_cat_dom"/>
</dbReference>
<feature type="domain" description="Tetrahydrofolate dehydrogenase/cyclohydrolase catalytic" evidence="9">
    <location>
        <begin position="7"/>
        <end position="118"/>
    </location>
</feature>
<keyword evidence="5" id="KW-0521">NADP</keyword>
<dbReference type="GO" id="GO:0035999">
    <property type="term" value="P:tetrahydrofolate interconversion"/>
    <property type="evidence" value="ECO:0007669"/>
    <property type="project" value="TreeGrafter"/>
</dbReference>
<comment type="subunit">
    <text evidence="2">Homodimer.</text>
</comment>
<dbReference type="InterPro" id="IPR020867">
    <property type="entry name" value="THF_DH/CycHdrlase_CS"/>
</dbReference>
<evidence type="ECO:0000256" key="8">
    <source>
        <dbReference type="SAM" id="Coils"/>
    </source>
</evidence>
<dbReference type="Pfam" id="PF00763">
    <property type="entry name" value="THF_DHG_CYH"/>
    <property type="match status" value="1"/>
</dbReference>
<evidence type="ECO:0000256" key="5">
    <source>
        <dbReference type="ARBA" id="ARBA00022857"/>
    </source>
</evidence>
<evidence type="ECO:0000256" key="7">
    <source>
        <dbReference type="ARBA" id="ARBA00023268"/>
    </source>
</evidence>
<dbReference type="Pfam" id="PF02882">
    <property type="entry name" value="THF_DHG_CYH_C"/>
    <property type="match status" value="1"/>
</dbReference>
<reference evidence="11" key="1">
    <citation type="submission" date="2018-10" db="EMBL/GenBank/DDBJ databases">
        <title>Hidden diversity of soil giant viruses.</title>
        <authorList>
            <person name="Schulz F."/>
            <person name="Alteio L."/>
            <person name="Goudeau D."/>
            <person name="Ryan E.M."/>
            <person name="Malmstrom R.R."/>
            <person name="Blanchard J."/>
            <person name="Woyke T."/>
        </authorList>
    </citation>
    <scope>NUCLEOTIDE SEQUENCE</scope>
    <source>
        <strain evidence="11">EDV1</strain>
    </source>
</reference>
<dbReference type="InterPro" id="IPR000672">
    <property type="entry name" value="THF_DH/CycHdrlase"/>
</dbReference>
<protein>
    <submittedName>
        <fullName evidence="11">Bifunctional protein FolD</fullName>
    </submittedName>
</protein>
<name>A0A3G4ZV71_9VIRU</name>
<dbReference type="InterPro" id="IPR046346">
    <property type="entry name" value="Aminoacid_DH-like_N_sf"/>
</dbReference>
<feature type="coiled-coil region" evidence="8">
    <location>
        <begin position="10"/>
        <end position="37"/>
    </location>
</feature>
<keyword evidence="8" id="KW-0175">Coiled coil</keyword>
<dbReference type="EMBL" id="MK072099">
    <property type="protein sequence ID" value="AYV78802.1"/>
    <property type="molecule type" value="Genomic_DNA"/>
</dbReference>
<evidence type="ECO:0000256" key="6">
    <source>
        <dbReference type="ARBA" id="ARBA00023002"/>
    </source>
</evidence>
<dbReference type="GO" id="GO:0004477">
    <property type="term" value="F:methenyltetrahydrofolate cyclohydrolase activity"/>
    <property type="evidence" value="ECO:0007669"/>
    <property type="project" value="TreeGrafter"/>
</dbReference>
<dbReference type="Gene3D" id="3.40.50.720">
    <property type="entry name" value="NAD(P)-binding Rossmann-like Domain"/>
    <property type="match status" value="1"/>
</dbReference>
<dbReference type="InterPro" id="IPR020631">
    <property type="entry name" value="THF_DH/CycHdrlase_NAD-bd_dom"/>
</dbReference>
<dbReference type="GO" id="GO:0004488">
    <property type="term" value="F:methylenetetrahydrofolate dehydrogenase (NADP+) activity"/>
    <property type="evidence" value="ECO:0007669"/>
    <property type="project" value="InterPro"/>
</dbReference>
<evidence type="ECO:0000313" key="11">
    <source>
        <dbReference type="EMBL" id="AYV78802.1"/>
    </source>
</evidence>
<dbReference type="CDD" id="cd01080">
    <property type="entry name" value="NAD_bind_m-THF_DH_Cyclohyd"/>
    <property type="match status" value="1"/>
</dbReference>
<feature type="domain" description="Tetrahydrofolate dehydrogenase/cyclohydrolase NAD(P)-binding" evidence="10">
    <location>
        <begin position="137"/>
        <end position="277"/>
    </location>
</feature>
<sequence length="279" mass="30902">MQIDKNLNGKKIADIALNELKQNINKLTNKLFLAVVQIGDNEASNMCIKLKLNKCKECGVESELFKLSENTTQDEILKVINELNNNKKITGIILQLPIHNKFNVLKIINAIDPKKDADGLNYVNMGYLFLGEPIIVPATAMAICNIIDYYKIDVSGKNVVIVGRSNLVAKPTAMILQQRNATVTMVHTKTTCIDDYTQKADILVVACGSSLFIKKNMIKENAIIIDVGINKHLGKTCGDVDYNDVYDKVSLITPVPGGIGPLTVMNMIKNVYNCYIQQN</sequence>